<evidence type="ECO:0000313" key="2">
    <source>
        <dbReference type="Proteomes" id="UP001207930"/>
    </source>
</evidence>
<evidence type="ECO:0000313" key="1">
    <source>
        <dbReference type="EMBL" id="MCW1887677.1"/>
    </source>
</evidence>
<accession>A0ABT3FW97</accession>
<name>A0ABT3FW97_9BACT</name>
<comment type="caution">
    <text evidence="1">The sequence shown here is derived from an EMBL/GenBank/DDBJ whole genome shotgun (WGS) entry which is preliminary data.</text>
</comment>
<sequence>MPPSEITPRWMKLRLASRHCGLSVRTLERRLSEECFASKLVGAVRLIDRESLDAWIDSQPSATSGFRGKKKTPNPA</sequence>
<gene>
    <name evidence="1" type="ORF">OKA04_23270</name>
</gene>
<dbReference type="Proteomes" id="UP001207930">
    <property type="component" value="Unassembled WGS sequence"/>
</dbReference>
<dbReference type="RefSeq" id="WP_264503634.1">
    <property type="nucleotide sequence ID" value="NZ_JAPDDS010000021.1"/>
</dbReference>
<keyword evidence="2" id="KW-1185">Reference proteome</keyword>
<evidence type="ECO:0008006" key="3">
    <source>
        <dbReference type="Google" id="ProtNLM"/>
    </source>
</evidence>
<protein>
    <recommendedName>
        <fullName evidence="3">Helix-turn-helix domain-containing protein</fullName>
    </recommendedName>
</protein>
<dbReference type="EMBL" id="JAPDDS010000021">
    <property type="protein sequence ID" value="MCW1887677.1"/>
    <property type="molecule type" value="Genomic_DNA"/>
</dbReference>
<organism evidence="1 2">
    <name type="scientific">Luteolibacter flavescens</name>
    <dbReference type="NCBI Taxonomy" id="1859460"/>
    <lineage>
        <taxon>Bacteria</taxon>
        <taxon>Pseudomonadati</taxon>
        <taxon>Verrucomicrobiota</taxon>
        <taxon>Verrucomicrobiia</taxon>
        <taxon>Verrucomicrobiales</taxon>
        <taxon>Verrucomicrobiaceae</taxon>
        <taxon>Luteolibacter</taxon>
    </lineage>
</organism>
<proteinExistence type="predicted"/>
<reference evidence="1 2" key="1">
    <citation type="submission" date="2022-10" db="EMBL/GenBank/DDBJ databases">
        <title>Luteolibacter flavescens strain MCCC 1K03193, whole genome shotgun sequencing project.</title>
        <authorList>
            <person name="Zhao G."/>
            <person name="Shen L."/>
        </authorList>
    </citation>
    <scope>NUCLEOTIDE SEQUENCE [LARGE SCALE GENOMIC DNA]</scope>
    <source>
        <strain evidence="1 2">MCCC 1K03193</strain>
    </source>
</reference>